<feature type="non-terminal residue" evidence="1">
    <location>
        <position position="65"/>
    </location>
</feature>
<evidence type="ECO:0000313" key="1">
    <source>
        <dbReference type="EMBL" id="MCI04229.1"/>
    </source>
</evidence>
<accession>A0A392NYE5</accession>
<sequence length="65" mass="7542">MRLSHYLQPGVVFTKGLPIRMLEYFLHLRSAFAIYRKRKILEFALENQLFKGGASLLVEICKKGT</sequence>
<comment type="caution">
    <text evidence="1">The sequence shown here is derived from an EMBL/GenBank/DDBJ whole genome shotgun (WGS) entry which is preliminary data.</text>
</comment>
<dbReference type="Proteomes" id="UP000265520">
    <property type="component" value="Unassembled WGS sequence"/>
</dbReference>
<reference evidence="1 2" key="1">
    <citation type="journal article" date="2018" name="Front. Plant Sci.">
        <title>Red Clover (Trifolium pratense) and Zigzag Clover (T. medium) - A Picture of Genomic Similarities and Differences.</title>
        <authorList>
            <person name="Dluhosova J."/>
            <person name="Istvanek J."/>
            <person name="Nedelnik J."/>
            <person name="Repkova J."/>
        </authorList>
    </citation>
    <scope>NUCLEOTIDE SEQUENCE [LARGE SCALE GENOMIC DNA]</scope>
    <source>
        <strain evidence="2">cv. 10/8</strain>
        <tissue evidence="1">Leaf</tissue>
    </source>
</reference>
<proteinExistence type="predicted"/>
<protein>
    <submittedName>
        <fullName evidence="1">Uncharacterized protein</fullName>
    </submittedName>
</protein>
<dbReference type="AlphaFoldDB" id="A0A392NYE5"/>
<keyword evidence="2" id="KW-1185">Reference proteome</keyword>
<dbReference type="EMBL" id="LXQA010054695">
    <property type="protein sequence ID" value="MCI04229.1"/>
    <property type="molecule type" value="Genomic_DNA"/>
</dbReference>
<organism evidence="1 2">
    <name type="scientific">Trifolium medium</name>
    <dbReference type="NCBI Taxonomy" id="97028"/>
    <lineage>
        <taxon>Eukaryota</taxon>
        <taxon>Viridiplantae</taxon>
        <taxon>Streptophyta</taxon>
        <taxon>Embryophyta</taxon>
        <taxon>Tracheophyta</taxon>
        <taxon>Spermatophyta</taxon>
        <taxon>Magnoliopsida</taxon>
        <taxon>eudicotyledons</taxon>
        <taxon>Gunneridae</taxon>
        <taxon>Pentapetalae</taxon>
        <taxon>rosids</taxon>
        <taxon>fabids</taxon>
        <taxon>Fabales</taxon>
        <taxon>Fabaceae</taxon>
        <taxon>Papilionoideae</taxon>
        <taxon>50 kb inversion clade</taxon>
        <taxon>NPAAA clade</taxon>
        <taxon>Hologalegina</taxon>
        <taxon>IRL clade</taxon>
        <taxon>Trifolieae</taxon>
        <taxon>Trifolium</taxon>
    </lineage>
</organism>
<name>A0A392NYE5_9FABA</name>
<evidence type="ECO:0000313" key="2">
    <source>
        <dbReference type="Proteomes" id="UP000265520"/>
    </source>
</evidence>